<dbReference type="Proteomes" id="UP000780801">
    <property type="component" value="Unassembled WGS sequence"/>
</dbReference>
<protein>
    <submittedName>
        <fullName evidence="2">Uncharacterized protein</fullName>
    </submittedName>
</protein>
<feature type="region of interest" description="Disordered" evidence="1">
    <location>
        <begin position="41"/>
        <end position="68"/>
    </location>
</feature>
<dbReference type="OrthoDB" id="2445011at2759"/>
<feature type="compositionally biased region" description="Acidic residues" evidence="1">
    <location>
        <begin position="136"/>
        <end position="160"/>
    </location>
</feature>
<proteinExistence type="predicted"/>
<gene>
    <name evidence="2" type="ORF">BGW38_009546</name>
</gene>
<evidence type="ECO:0000313" key="2">
    <source>
        <dbReference type="EMBL" id="KAF9550750.1"/>
    </source>
</evidence>
<feature type="region of interest" description="Disordered" evidence="1">
    <location>
        <begin position="120"/>
        <end position="165"/>
    </location>
</feature>
<evidence type="ECO:0000256" key="1">
    <source>
        <dbReference type="SAM" id="MobiDB-lite"/>
    </source>
</evidence>
<name>A0A9P6FH89_9FUNG</name>
<dbReference type="EMBL" id="JAABOA010007080">
    <property type="protein sequence ID" value="KAF9550750.1"/>
    <property type="molecule type" value="Genomic_DNA"/>
</dbReference>
<dbReference type="AlphaFoldDB" id="A0A9P6FH89"/>
<reference evidence="2" key="1">
    <citation type="journal article" date="2020" name="Fungal Divers.">
        <title>Resolving the Mortierellaceae phylogeny through synthesis of multi-gene phylogenetics and phylogenomics.</title>
        <authorList>
            <person name="Vandepol N."/>
            <person name="Liber J."/>
            <person name="Desiro A."/>
            <person name="Na H."/>
            <person name="Kennedy M."/>
            <person name="Barry K."/>
            <person name="Grigoriev I.V."/>
            <person name="Miller A.N."/>
            <person name="O'Donnell K."/>
            <person name="Stajich J.E."/>
            <person name="Bonito G."/>
        </authorList>
    </citation>
    <scope>NUCLEOTIDE SEQUENCE</scope>
    <source>
        <strain evidence="2">KOD1015</strain>
    </source>
</reference>
<accession>A0A9P6FH89</accession>
<evidence type="ECO:0000313" key="3">
    <source>
        <dbReference type="Proteomes" id="UP000780801"/>
    </source>
</evidence>
<organism evidence="2 3">
    <name type="scientific">Lunasporangiospora selenospora</name>
    <dbReference type="NCBI Taxonomy" id="979761"/>
    <lineage>
        <taxon>Eukaryota</taxon>
        <taxon>Fungi</taxon>
        <taxon>Fungi incertae sedis</taxon>
        <taxon>Mucoromycota</taxon>
        <taxon>Mortierellomycotina</taxon>
        <taxon>Mortierellomycetes</taxon>
        <taxon>Mortierellales</taxon>
        <taxon>Mortierellaceae</taxon>
        <taxon>Lunasporangiospora</taxon>
    </lineage>
</organism>
<keyword evidence="3" id="KW-1185">Reference proteome</keyword>
<feature type="non-terminal residue" evidence="2">
    <location>
        <position position="1"/>
    </location>
</feature>
<comment type="caution">
    <text evidence="2">The sequence shown here is derived from an EMBL/GenBank/DDBJ whole genome shotgun (WGS) entry which is preliminary data.</text>
</comment>
<sequence length="182" mass="19380">TWSEVQATRGVASDTLLTIRQDKTIRKKSSFNRLQNIFGRSKETSPVGSPKGGAQLGSGTPMMASTSSLHQPPHLLGQQGLVGGGTSISNTVVGYPSHMAHAGNVVGGYGTVNGGPIMSHMSSLEGASPQGRQGEYEDDEELEDEDLEDDLDDDDEDDGVLPEHIRQCCDGKHDIGALHHHH</sequence>